<evidence type="ECO:0000313" key="8">
    <source>
        <dbReference type="Proteomes" id="UP000247702"/>
    </source>
</evidence>
<proteinExistence type="predicted"/>
<evidence type="ECO:0000313" key="7">
    <source>
        <dbReference type="EMBL" id="GBC03023.1"/>
    </source>
</evidence>
<reference evidence="7 8" key="1">
    <citation type="submission" date="2017-11" db="EMBL/GenBank/DDBJ databases">
        <title>The genome of Rhizophagus clarus HR1 reveals common genetic basis of auxotrophy among arbuscular mycorrhizal fungi.</title>
        <authorList>
            <person name="Kobayashi Y."/>
        </authorList>
    </citation>
    <scope>NUCLEOTIDE SEQUENCE [LARGE SCALE GENOMIC DNA]</scope>
    <source>
        <strain evidence="7 8">HR1</strain>
    </source>
</reference>
<gene>
    <name evidence="7" type="ORF">RclHR1_04940003</name>
</gene>
<dbReference type="AlphaFoldDB" id="A0A2Z6RQ44"/>
<dbReference type="GO" id="GO:0005634">
    <property type="term" value="C:nucleus"/>
    <property type="evidence" value="ECO:0007669"/>
    <property type="project" value="UniProtKB-SubCell"/>
</dbReference>
<dbReference type="GO" id="GO:0008270">
    <property type="term" value="F:zinc ion binding"/>
    <property type="evidence" value="ECO:0007669"/>
    <property type="project" value="UniProtKB-KW"/>
</dbReference>
<dbReference type="EMBL" id="BEXD01003864">
    <property type="protein sequence ID" value="GBC03023.1"/>
    <property type="molecule type" value="Genomic_DNA"/>
</dbReference>
<evidence type="ECO:0000256" key="5">
    <source>
        <dbReference type="ARBA" id="ARBA00023242"/>
    </source>
</evidence>
<evidence type="ECO:0000256" key="3">
    <source>
        <dbReference type="ARBA" id="ARBA00022771"/>
    </source>
</evidence>
<dbReference type="PANTHER" id="PTHR46481">
    <property type="entry name" value="ZINC FINGER BED DOMAIN-CONTAINING PROTEIN 4"/>
    <property type="match status" value="1"/>
</dbReference>
<dbReference type="STRING" id="94130.A0A2Z6RQ44"/>
<evidence type="ECO:0000256" key="1">
    <source>
        <dbReference type="ARBA" id="ARBA00004123"/>
    </source>
</evidence>
<evidence type="ECO:0000259" key="6">
    <source>
        <dbReference type="Pfam" id="PF04937"/>
    </source>
</evidence>
<feature type="domain" description="DUF659" evidence="6">
    <location>
        <begin position="205"/>
        <end position="350"/>
    </location>
</feature>
<keyword evidence="3" id="KW-0863">Zinc-finger</keyword>
<dbReference type="Pfam" id="PF04937">
    <property type="entry name" value="DUF659"/>
    <property type="match status" value="1"/>
</dbReference>
<keyword evidence="4" id="KW-0862">Zinc</keyword>
<dbReference type="PANTHER" id="PTHR46481:SF10">
    <property type="entry name" value="ZINC FINGER BED DOMAIN-CONTAINING PROTEIN 39"/>
    <property type="match status" value="1"/>
</dbReference>
<keyword evidence="5" id="KW-0539">Nucleus</keyword>
<accession>A0A2Z6RQ44</accession>
<protein>
    <recommendedName>
        <fullName evidence="6">DUF659 domain-containing protein</fullName>
    </recommendedName>
</protein>
<dbReference type="InterPro" id="IPR052035">
    <property type="entry name" value="ZnF_BED_domain_contain"/>
</dbReference>
<evidence type="ECO:0000256" key="4">
    <source>
        <dbReference type="ARBA" id="ARBA00022833"/>
    </source>
</evidence>
<comment type="subcellular location">
    <subcellularLocation>
        <location evidence="1">Nucleus</location>
    </subcellularLocation>
</comment>
<evidence type="ECO:0000256" key="2">
    <source>
        <dbReference type="ARBA" id="ARBA00022723"/>
    </source>
</evidence>
<comment type="caution">
    <text evidence="7">The sequence shown here is derived from an EMBL/GenBank/DDBJ whole genome shotgun (WGS) entry which is preliminary data.</text>
</comment>
<dbReference type="SUPFAM" id="SSF53098">
    <property type="entry name" value="Ribonuclease H-like"/>
    <property type="match status" value="1"/>
</dbReference>
<dbReference type="InterPro" id="IPR012337">
    <property type="entry name" value="RNaseH-like_sf"/>
</dbReference>
<name>A0A2Z6RQ44_9GLOM</name>
<keyword evidence="2" id="KW-0479">Metal-binding</keyword>
<organism evidence="7 8">
    <name type="scientific">Rhizophagus clarus</name>
    <dbReference type="NCBI Taxonomy" id="94130"/>
    <lineage>
        <taxon>Eukaryota</taxon>
        <taxon>Fungi</taxon>
        <taxon>Fungi incertae sedis</taxon>
        <taxon>Mucoromycota</taxon>
        <taxon>Glomeromycotina</taxon>
        <taxon>Glomeromycetes</taxon>
        <taxon>Glomerales</taxon>
        <taxon>Glomeraceae</taxon>
        <taxon>Rhizophagus</taxon>
    </lineage>
</organism>
<dbReference type="Proteomes" id="UP000247702">
    <property type="component" value="Unassembled WGS sequence"/>
</dbReference>
<sequence length="726" mass="84715">MKRPRTHRLTKYIKVLGKQNSCNTYAACIACFEKLEGDELSRNTFTNKKLQVKNHLKNCPHFREKIGNQEELDDIINLTDNEMEEKIYQKRQKVDNEFGKNDEKVLKYLKSLQYNFKIPKFKSIEETGSVKSFRSFASSTSSTRNFNSKNTIKNNLIRTPTKSEIPKFERLLLRMSVANGFSFQWIDHPATLELFEFLNPHLILPNRKALSNRILTRETENVNTLRNDKLINDKVGVVLAFDGWKNILNQHIFGSLFISSSGEILIWDASDISSECERLIEIIPKITGLIQETKRLGIKLNAIVSDSAPAYAAARRRLRLEYAEIVFLPCFAHQCQLAIGDIFKESPILKTASSKAIKIASYFKNANNSYFIGDELYLNSELCQILLDNDWWEKIELLQDILLPYCGVLNKLQCDKARLYEVLHALGYFCQFWKQFPDSDLGNQMIDRLEKRWSQWEQPLFLLSFALHPKYRFAYFNSDLNNLSFTSLGRYLTYYYKAWFKKRPLRLLLEFEDFRQKVEPFNNETFEQFGEDAFKFWGYVEGDYKELAAVALKIFGMCVNAASVERMWSSMGFLHTVRRNRLKNEKILAMSQLRASINFSLREKELQQSQIQFLDSNALPMETDSEVFTPNSNIEEEEEDIEDNTIVTPEHWEQELGEWEEMLIEEGLAQLEEEEELRSNSDNNMKGDLLSEYIHPAINKKAKWELKSLFSSSLNAPNYLNIESNE</sequence>
<dbReference type="InterPro" id="IPR007021">
    <property type="entry name" value="DUF659"/>
</dbReference>
<keyword evidence="8" id="KW-1185">Reference proteome</keyword>